<dbReference type="RefSeq" id="WP_378600411.1">
    <property type="nucleotide sequence ID" value="NZ_JBHSQN010000002.1"/>
</dbReference>
<protein>
    <submittedName>
        <fullName evidence="2">Formylglycine-generating enzyme family protein</fullName>
    </submittedName>
</protein>
<organism evidence="2 3">
    <name type="scientific">Nocardia lasii</name>
    <dbReference type="NCBI Taxonomy" id="1616107"/>
    <lineage>
        <taxon>Bacteria</taxon>
        <taxon>Bacillati</taxon>
        <taxon>Actinomycetota</taxon>
        <taxon>Actinomycetes</taxon>
        <taxon>Mycobacteriales</taxon>
        <taxon>Nocardiaceae</taxon>
        <taxon>Nocardia</taxon>
    </lineage>
</organism>
<dbReference type="PANTHER" id="PTHR23150:SF19">
    <property type="entry name" value="FORMYLGLYCINE-GENERATING ENZYME"/>
    <property type="match status" value="1"/>
</dbReference>
<dbReference type="Proteomes" id="UP001596223">
    <property type="component" value="Unassembled WGS sequence"/>
</dbReference>
<name>A0ABW1JM28_9NOCA</name>
<dbReference type="InterPro" id="IPR005532">
    <property type="entry name" value="SUMF_dom"/>
</dbReference>
<gene>
    <name evidence="2" type="ORF">ACFP3H_05315</name>
</gene>
<dbReference type="PANTHER" id="PTHR23150">
    <property type="entry name" value="SULFATASE MODIFYING FACTOR 1, 2"/>
    <property type="match status" value="1"/>
</dbReference>
<dbReference type="InterPro" id="IPR042095">
    <property type="entry name" value="SUMF_sf"/>
</dbReference>
<evidence type="ECO:0000313" key="2">
    <source>
        <dbReference type="EMBL" id="MFC6010461.1"/>
    </source>
</evidence>
<proteinExistence type="predicted"/>
<evidence type="ECO:0000259" key="1">
    <source>
        <dbReference type="Pfam" id="PF03781"/>
    </source>
</evidence>
<dbReference type="Pfam" id="PF03781">
    <property type="entry name" value="FGE-sulfatase"/>
    <property type="match status" value="1"/>
</dbReference>
<dbReference type="InterPro" id="IPR016187">
    <property type="entry name" value="CTDL_fold"/>
</dbReference>
<feature type="domain" description="Sulfatase-modifying factor enzyme-like" evidence="1">
    <location>
        <begin position="11"/>
        <end position="312"/>
    </location>
</feature>
<evidence type="ECO:0000313" key="3">
    <source>
        <dbReference type="Proteomes" id="UP001596223"/>
    </source>
</evidence>
<dbReference type="InterPro" id="IPR051043">
    <property type="entry name" value="Sulfatase_Mod_Factor_Kinase"/>
</dbReference>
<comment type="caution">
    <text evidence="2">The sequence shown here is derived from an EMBL/GenBank/DDBJ whole genome shotgun (WGS) entry which is preliminary data.</text>
</comment>
<dbReference type="EMBL" id="JBHSQN010000002">
    <property type="protein sequence ID" value="MFC6010461.1"/>
    <property type="molecule type" value="Genomic_DNA"/>
</dbReference>
<accession>A0ABW1JM28</accession>
<keyword evidence="3" id="KW-1185">Reference proteome</keyword>
<dbReference type="SUPFAM" id="SSF56436">
    <property type="entry name" value="C-type lectin-like"/>
    <property type="match status" value="1"/>
</dbReference>
<dbReference type="Gene3D" id="3.90.1580.10">
    <property type="entry name" value="paralog of FGE (formylglycine-generating enzyme)"/>
    <property type="match status" value="1"/>
</dbReference>
<reference evidence="3" key="1">
    <citation type="journal article" date="2019" name="Int. J. Syst. Evol. Microbiol.">
        <title>The Global Catalogue of Microorganisms (GCM) 10K type strain sequencing project: providing services to taxonomists for standard genome sequencing and annotation.</title>
        <authorList>
            <consortium name="The Broad Institute Genomics Platform"/>
            <consortium name="The Broad Institute Genome Sequencing Center for Infectious Disease"/>
            <person name="Wu L."/>
            <person name="Ma J."/>
        </authorList>
    </citation>
    <scope>NUCLEOTIDE SEQUENCE [LARGE SCALE GENOMIC DNA]</scope>
    <source>
        <strain evidence="3">CCUG 36956</strain>
    </source>
</reference>
<sequence>MLLTTAPTARKAMVWIPGGKYWMGSDDHYPEERPAHQVSVDGFWMDTHPVSVAQFRRFVADTGYVTTAERDPDPADFPGADPDLLVAGSMVFTPPPGPVPLTDYRRWWSYVPGANWRHPEGPGSNIGERNRHPVTHVSYFDACAYAQWAGKAIPTEAEWELAARGGLDRATYVWGGEREPRGRPGGNVWQGEFPWQNLELDGYAGTSPVGKFAPNGFGLYDMAGNVWEWTRDHHTPSHADSGKNVAPASNCCIPRNPVQEAAVTDSGEVYPRRTVKGGSHLCSPNYCDRYRPAARQGHTEDASTCHIGFRCVVRIEDAA</sequence>